<dbReference type="GO" id="GO:0005524">
    <property type="term" value="F:ATP binding"/>
    <property type="evidence" value="ECO:0007669"/>
    <property type="project" value="UniProtKB-KW"/>
</dbReference>
<evidence type="ECO:0000313" key="21">
    <source>
        <dbReference type="Proteomes" id="UP000317550"/>
    </source>
</evidence>
<dbReference type="GO" id="GO:0004721">
    <property type="term" value="F:phosphoprotein phosphatase activity"/>
    <property type="evidence" value="ECO:0007669"/>
    <property type="project" value="InterPro"/>
</dbReference>
<evidence type="ECO:0000256" key="11">
    <source>
        <dbReference type="ARBA" id="ARBA00022741"/>
    </source>
</evidence>
<dbReference type="SMART" id="SM00387">
    <property type="entry name" value="HATPase_c"/>
    <property type="match status" value="1"/>
</dbReference>
<keyword evidence="15" id="KW-0902">Two-component regulatory system</keyword>
<keyword evidence="9" id="KW-0808">Transferase</keyword>
<evidence type="ECO:0000256" key="6">
    <source>
        <dbReference type="ARBA" id="ARBA00022475"/>
    </source>
</evidence>
<keyword evidence="14 18" id="KW-1133">Transmembrane helix</keyword>
<dbReference type="EC" id="2.7.13.3" evidence="3"/>
<keyword evidence="11" id="KW-0547">Nucleotide-binding</keyword>
<dbReference type="InterPro" id="IPR014310">
    <property type="entry name" value="Sig_transdc_His_kinase_PhoR"/>
</dbReference>
<dbReference type="GO" id="GO:0000155">
    <property type="term" value="F:phosphorelay sensor kinase activity"/>
    <property type="evidence" value="ECO:0007669"/>
    <property type="project" value="InterPro"/>
</dbReference>
<evidence type="ECO:0000256" key="3">
    <source>
        <dbReference type="ARBA" id="ARBA00012438"/>
    </source>
</evidence>
<dbReference type="Pfam" id="PF00512">
    <property type="entry name" value="HisKA"/>
    <property type="match status" value="1"/>
</dbReference>
<dbReference type="InterPro" id="IPR035965">
    <property type="entry name" value="PAS-like_dom_sf"/>
</dbReference>
<dbReference type="CDD" id="cd00130">
    <property type="entry name" value="PAS"/>
    <property type="match status" value="1"/>
</dbReference>
<feature type="domain" description="Histidine kinase" evidence="19">
    <location>
        <begin position="216"/>
        <end position="432"/>
    </location>
</feature>
<dbReference type="Pfam" id="PF11808">
    <property type="entry name" value="PhoR"/>
    <property type="match status" value="1"/>
</dbReference>
<evidence type="ECO:0000256" key="12">
    <source>
        <dbReference type="ARBA" id="ARBA00022777"/>
    </source>
</evidence>
<keyword evidence="21" id="KW-1185">Reference proteome</keyword>
<evidence type="ECO:0000256" key="5">
    <source>
        <dbReference type="ARBA" id="ARBA00022448"/>
    </source>
</evidence>
<dbReference type="PRINTS" id="PR00344">
    <property type="entry name" value="BCTRLSENSOR"/>
</dbReference>
<dbReference type="InterPro" id="IPR003594">
    <property type="entry name" value="HATPase_dom"/>
</dbReference>
<dbReference type="Proteomes" id="UP000317550">
    <property type="component" value="Chromosome"/>
</dbReference>
<evidence type="ECO:0000256" key="2">
    <source>
        <dbReference type="ARBA" id="ARBA00004429"/>
    </source>
</evidence>
<organism evidence="20 21">
    <name type="scientific">Chitinimonas arctica</name>
    <dbReference type="NCBI Taxonomy" id="2594795"/>
    <lineage>
        <taxon>Bacteria</taxon>
        <taxon>Pseudomonadati</taxon>
        <taxon>Pseudomonadota</taxon>
        <taxon>Betaproteobacteria</taxon>
        <taxon>Neisseriales</taxon>
        <taxon>Chitinibacteraceae</taxon>
        <taxon>Chitinimonas</taxon>
    </lineage>
</organism>
<keyword evidence="8" id="KW-0592">Phosphate transport</keyword>
<dbReference type="SUPFAM" id="SSF47384">
    <property type="entry name" value="Homodimeric domain of signal transducing histidine kinase"/>
    <property type="match status" value="1"/>
</dbReference>
<evidence type="ECO:0000256" key="15">
    <source>
        <dbReference type="ARBA" id="ARBA00023012"/>
    </source>
</evidence>
<evidence type="ECO:0000256" key="18">
    <source>
        <dbReference type="SAM" id="Phobius"/>
    </source>
</evidence>
<keyword evidence="12 20" id="KW-0418">Kinase</keyword>
<dbReference type="InterPro" id="IPR005467">
    <property type="entry name" value="His_kinase_dom"/>
</dbReference>
<dbReference type="FunFam" id="1.10.287.130:FF:000001">
    <property type="entry name" value="Two-component sensor histidine kinase"/>
    <property type="match status" value="1"/>
</dbReference>
<dbReference type="SUPFAM" id="SSF55785">
    <property type="entry name" value="PYP-like sensor domain (PAS domain)"/>
    <property type="match status" value="1"/>
</dbReference>
<dbReference type="InterPro" id="IPR050351">
    <property type="entry name" value="BphY/WalK/GraS-like"/>
</dbReference>
<evidence type="ECO:0000256" key="7">
    <source>
        <dbReference type="ARBA" id="ARBA00022553"/>
    </source>
</evidence>
<dbReference type="InterPro" id="IPR021766">
    <property type="entry name" value="PhoR_N"/>
</dbReference>
<keyword evidence="5" id="KW-0813">Transport</keyword>
<evidence type="ECO:0000256" key="13">
    <source>
        <dbReference type="ARBA" id="ARBA00022840"/>
    </source>
</evidence>
<keyword evidence="7" id="KW-0597">Phosphoprotein</keyword>
<dbReference type="InterPro" id="IPR003661">
    <property type="entry name" value="HisK_dim/P_dom"/>
</dbReference>
<dbReference type="RefSeq" id="WP_144277854.1">
    <property type="nucleotide sequence ID" value="NZ_CP041730.1"/>
</dbReference>
<name>A0A516SEB5_9NEIS</name>
<dbReference type="Pfam" id="PF13188">
    <property type="entry name" value="PAS_8"/>
    <property type="match status" value="1"/>
</dbReference>
<dbReference type="Gene3D" id="3.30.450.20">
    <property type="entry name" value="PAS domain"/>
    <property type="match status" value="1"/>
</dbReference>
<dbReference type="PANTHER" id="PTHR45453:SF1">
    <property type="entry name" value="PHOSPHATE REGULON SENSOR PROTEIN PHOR"/>
    <property type="match status" value="1"/>
</dbReference>
<gene>
    <name evidence="20" type="primary">phoR</name>
    <name evidence="20" type="ORF">FNU76_08835</name>
</gene>
<evidence type="ECO:0000256" key="10">
    <source>
        <dbReference type="ARBA" id="ARBA00022692"/>
    </source>
</evidence>
<dbReference type="AlphaFoldDB" id="A0A516SEB5"/>
<dbReference type="FunFam" id="3.30.565.10:FF:000006">
    <property type="entry name" value="Sensor histidine kinase WalK"/>
    <property type="match status" value="1"/>
</dbReference>
<evidence type="ECO:0000256" key="9">
    <source>
        <dbReference type="ARBA" id="ARBA00022679"/>
    </source>
</evidence>
<dbReference type="NCBIfam" id="TIGR02966">
    <property type="entry name" value="phoR_proteo"/>
    <property type="match status" value="1"/>
</dbReference>
<protein>
    <recommendedName>
        <fullName evidence="4">Phosphate regulon sensor protein PhoR</fullName>
        <ecNumber evidence="3">2.7.13.3</ecNumber>
    </recommendedName>
</protein>
<keyword evidence="13" id="KW-0067">ATP-binding</keyword>
<dbReference type="PANTHER" id="PTHR45453">
    <property type="entry name" value="PHOSPHATE REGULON SENSOR PROTEIN PHOR"/>
    <property type="match status" value="1"/>
</dbReference>
<proteinExistence type="predicted"/>
<dbReference type="KEGG" id="cari:FNU76_08835"/>
<dbReference type="SUPFAM" id="SSF55874">
    <property type="entry name" value="ATPase domain of HSP90 chaperone/DNA topoisomerase II/histidine kinase"/>
    <property type="match status" value="1"/>
</dbReference>
<dbReference type="OrthoDB" id="9813151at2"/>
<dbReference type="Gene3D" id="1.10.287.130">
    <property type="match status" value="1"/>
</dbReference>
<evidence type="ECO:0000256" key="4">
    <source>
        <dbReference type="ARBA" id="ARBA00019665"/>
    </source>
</evidence>
<dbReference type="SMART" id="SM00091">
    <property type="entry name" value="PAS"/>
    <property type="match status" value="1"/>
</dbReference>
<evidence type="ECO:0000259" key="19">
    <source>
        <dbReference type="PROSITE" id="PS50109"/>
    </source>
</evidence>
<evidence type="ECO:0000256" key="17">
    <source>
        <dbReference type="ARBA" id="ARBA00025207"/>
    </source>
</evidence>
<evidence type="ECO:0000256" key="16">
    <source>
        <dbReference type="ARBA" id="ARBA00023136"/>
    </source>
</evidence>
<reference evidence="21" key="1">
    <citation type="submission" date="2019-07" db="EMBL/GenBank/DDBJ databases">
        <title>Chitinimonas sp. nov., isolated from Ny-Alesund, arctica soil.</title>
        <authorList>
            <person name="Xu Q."/>
            <person name="Peng F."/>
        </authorList>
    </citation>
    <scope>NUCLEOTIDE SEQUENCE [LARGE SCALE GENOMIC DNA]</scope>
    <source>
        <strain evidence="21">R3-44</strain>
    </source>
</reference>
<feature type="transmembrane region" description="Helical" evidence="18">
    <location>
        <begin position="32"/>
        <end position="51"/>
    </location>
</feature>
<dbReference type="GO" id="GO:0006817">
    <property type="term" value="P:phosphate ion transport"/>
    <property type="evidence" value="ECO:0007669"/>
    <property type="project" value="UniProtKB-KW"/>
</dbReference>
<dbReference type="InterPro" id="IPR004358">
    <property type="entry name" value="Sig_transdc_His_kin-like_C"/>
</dbReference>
<dbReference type="InterPro" id="IPR000014">
    <property type="entry name" value="PAS"/>
</dbReference>
<evidence type="ECO:0000256" key="14">
    <source>
        <dbReference type="ARBA" id="ARBA00022989"/>
    </source>
</evidence>
<evidence type="ECO:0000256" key="8">
    <source>
        <dbReference type="ARBA" id="ARBA00022592"/>
    </source>
</evidence>
<dbReference type="EMBL" id="CP041730">
    <property type="protein sequence ID" value="QDQ26460.1"/>
    <property type="molecule type" value="Genomic_DNA"/>
</dbReference>
<dbReference type="SMART" id="SM00388">
    <property type="entry name" value="HisKA"/>
    <property type="match status" value="1"/>
</dbReference>
<keyword evidence="16 18" id="KW-0472">Membrane</keyword>
<dbReference type="InterPro" id="IPR036097">
    <property type="entry name" value="HisK_dim/P_sf"/>
</dbReference>
<dbReference type="GO" id="GO:0016036">
    <property type="term" value="P:cellular response to phosphate starvation"/>
    <property type="evidence" value="ECO:0007669"/>
    <property type="project" value="TreeGrafter"/>
</dbReference>
<dbReference type="PROSITE" id="PS50109">
    <property type="entry name" value="HIS_KIN"/>
    <property type="match status" value="1"/>
</dbReference>
<dbReference type="GO" id="GO:0005886">
    <property type="term" value="C:plasma membrane"/>
    <property type="evidence" value="ECO:0007669"/>
    <property type="project" value="UniProtKB-SubCell"/>
</dbReference>
<comment type="subcellular location">
    <subcellularLocation>
        <location evidence="2">Cell inner membrane</location>
        <topology evidence="2">Multi-pass membrane protein</topology>
    </subcellularLocation>
</comment>
<dbReference type="InterPro" id="IPR036890">
    <property type="entry name" value="HATPase_C_sf"/>
</dbReference>
<comment type="function">
    <text evidence="17">Member of the two-component regulatory system PhoR/PhoB involved in the phosphate regulon genes expression. PhoR may function as a membrane-associated protein kinase that phosphorylates PhoB in response to environmental signals.</text>
</comment>
<dbReference type="CDD" id="cd00082">
    <property type="entry name" value="HisKA"/>
    <property type="match status" value="1"/>
</dbReference>
<evidence type="ECO:0000256" key="1">
    <source>
        <dbReference type="ARBA" id="ARBA00000085"/>
    </source>
</evidence>
<keyword evidence="6" id="KW-1003">Cell membrane</keyword>
<dbReference type="Gene3D" id="3.30.565.10">
    <property type="entry name" value="Histidine kinase-like ATPase, C-terminal domain"/>
    <property type="match status" value="1"/>
</dbReference>
<accession>A0A516SEB5</accession>
<feature type="transmembrane region" description="Helical" evidence="18">
    <location>
        <begin position="7"/>
        <end position="26"/>
    </location>
</feature>
<keyword evidence="10 18" id="KW-0812">Transmembrane</keyword>
<evidence type="ECO:0000313" key="20">
    <source>
        <dbReference type="EMBL" id="QDQ26460.1"/>
    </source>
</evidence>
<dbReference type="Pfam" id="PF02518">
    <property type="entry name" value="HATPase_c"/>
    <property type="match status" value="1"/>
</dbReference>
<comment type="catalytic activity">
    <reaction evidence="1">
        <text>ATP + protein L-histidine = ADP + protein N-phospho-L-histidine.</text>
        <dbReference type="EC" id="2.7.13.3"/>
    </reaction>
</comment>
<sequence>MKTDSLVFWWRSLALLLAMGLLALVLQPFFGGTIALATMLVGVLGLLAYHLRNLHRLGRWLNDPGPETVPESYGAWEAAYGQLYRLVRSQGKSQRMLSAALDRFVAAGEAMPEGVVVLDSQDRIEWCNPKSMQHLGLDRKKDLGQHIAYLVRLPAFQQYLTAQDYSQPAILRNLAGGDSVLSVQLVPFDSTRKLLLTRDITQLERVQTVHRDFVANVSHELRTPLTVVGGFLETLLDLPDMDPASRESQLKLMFEQTGRMQRLVEDLLALSRLENGIEIREDRVDVRSLAQVLATEAGGLSKGRHTLRIELQEGAGGVRGNYDELHSAFGNLVSNAVRYTPDGGEIRLKWRVEDGCGAFSVEDSGLGIEAQHIPRLTERFYRVDRGRSRSTGGTGLGLAIVKHIAQRHQARLDISSEPGKGSCFCIRFPTNRLLEPEELVTSGQ</sequence>